<evidence type="ECO:0000313" key="1">
    <source>
        <dbReference type="EMBL" id="KAK8220107.1"/>
    </source>
</evidence>
<accession>A0ACC3SNS9</accession>
<evidence type="ECO:0000313" key="2">
    <source>
        <dbReference type="Proteomes" id="UP001320706"/>
    </source>
</evidence>
<gene>
    <name evidence="1" type="primary">EDC3</name>
    <name evidence="1" type="ORF">M8818_000523</name>
</gene>
<name>A0ACC3SNS9_9PEZI</name>
<reference evidence="1" key="1">
    <citation type="submission" date="2024-02" db="EMBL/GenBank/DDBJ databases">
        <title>Metagenome Assembled Genome of Zalaria obscura JY119.</title>
        <authorList>
            <person name="Vighnesh L."/>
            <person name="Jagadeeshwari U."/>
            <person name="Venkata Ramana C."/>
            <person name="Sasikala C."/>
        </authorList>
    </citation>
    <scope>NUCLEOTIDE SEQUENCE</scope>
    <source>
        <strain evidence="1">JY119</strain>
    </source>
</reference>
<dbReference type="Proteomes" id="UP001320706">
    <property type="component" value="Unassembled WGS sequence"/>
</dbReference>
<comment type="caution">
    <text evidence="1">The sequence shown here is derived from an EMBL/GenBank/DDBJ whole genome shotgun (WGS) entry which is preliminary data.</text>
</comment>
<sequence length="811" mass="86715">MAEAFLGLHISVTLSNPPNLVLTGRVAQVIAGQTLVLEDGMRQHQVPSNLIADLQVVTPAPAAPPARPIETVAAPPPPSQVTPAKKSAQFVDPAILGFARTPGSASRPTTAQGPAQHAAPPTPIKSMLRTAAAKLPTNSSVPKVAVREGEHADIARNTMPQEAVRNGKETTSRAADAASASNVVWPEPVRDYVARALWPENAVDGIDSDAVTTKSRAVVAEAAVQKLLDTMDWSKHPLPQELIQIERGEKGAQQATKPVKRNRRGKKGLAASIPAELQQTISPDVSRNGNDMASNVKSRKGWRSTPLLQESPQVSASPNGPASAKKKQRKTAQTRPSIENGWMTEDATDVQDLGDFDFEGNLSKFDKRSVFDQIRAEDTTADEERLVSHNRLPPARPGTYGGKNLHPTENVLSPKVKPLSSDFESASDADTELNFGSGRTSRQGQHPARSGRKPPRRSESGMPAENIMTRSISSLRDAMHGPPSVAASSPNPNRRRSPGSVVSASQSMDNLHLNARLPRPHFRLRTNQQPCTSLTPGDLRQIEADVISRFSLSQEALAENAARGIAQAVLSIASKPIASRRQSQTNHTHLSSNAAKPVVVVLAGNHSTGARAVAAARHLYGRGLKILVCVPEYANPSSWHPQLARQLKILQAGGRKAARIEGWASTSAHIKRLDGPPAVTLDALLDGQRYADLPDQTRAAEVREMIEWANRSRAGVVSVACPSGFDATDGSTTVLEGEPLAVKPEKVVALGVPLQGLLAAVKDGEGREWGISVVDLGINMGLRASEMVQFGSEWVVGLKYSPGEEREAEGF</sequence>
<protein>
    <submittedName>
        <fullName evidence="1">Enhancer of mRNA decapping</fullName>
    </submittedName>
</protein>
<organism evidence="1 2">
    <name type="scientific">Zalaria obscura</name>
    <dbReference type="NCBI Taxonomy" id="2024903"/>
    <lineage>
        <taxon>Eukaryota</taxon>
        <taxon>Fungi</taxon>
        <taxon>Dikarya</taxon>
        <taxon>Ascomycota</taxon>
        <taxon>Pezizomycotina</taxon>
        <taxon>Dothideomycetes</taxon>
        <taxon>Dothideomycetidae</taxon>
        <taxon>Dothideales</taxon>
        <taxon>Zalariaceae</taxon>
        <taxon>Zalaria</taxon>
    </lineage>
</organism>
<proteinExistence type="predicted"/>
<keyword evidence="2" id="KW-1185">Reference proteome</keyword>
<dbReference type="EMBL" id="JAMKPW020000002">
    <property type="protein sequence ID" value="KAK8220107.1"/>
    <property type="molecule type" value="Genomic_DNA"/>
</dbReference>